<evidence type="ECO:0000256" key="5">
    <source>
        <dbReference type="SAM" id="MobiDB-lite"/>
    </source>
</evidence>
<dbReference type="Proteomes" id="UP000186601">
    <property type="component" value="Unassembled WGS sequence"/>
</dbReference>
<name>A0A2R6NEH0_9APHY</name>
<keyword evidence="6" id="KW-0472">Membrane</keyword>
<proteinExistence type="predicted"/>
<evidence type="ECO:0000259" key="8">
    <source>
        <dbReference type="PROSITE" id="PS50089"/>
    </source>
</evidence>
<keyword evidence="2 4" id="KW-0863">Zinc-finger</keyword>
<evidence type="ECO:0000256" key="4">
    <source>
        <dbReference type="PROSITE-ProRule" id="PRU00175"/>
    </source>
</evidence>
<feature type="chain" id="PRO_5015320661" description="RING-type domain-containing protein" evidence="7">
    <location>
        <begin position="34"/>
        <end position="570"/>
    </location>
</feature>
<reference evidence="9 10" key="1">
    <citation type="submission" date="2018-02" db="EMBL/GenBank/DDBJ databases">
        <title>Genome sequence of the basidiomycete white-rot fungus Phlebia centrifuga.</title>
        <authorList>
            <person name="Granchi Z."/>
            <person name="Peng M."/>
            <person name="de Vries R.P."/>
            <person name="Hilden K."/>
            <person name="Makela M.R."/>
            <person name="Grigoriev I."/>
            <person name="Riley R."/>
        </authorList>
    </citation>
    <scope>NUCLEOTIDE SEQUENCE [LARGE SCALE GENOMIC DNA]</scope>
    <source>
        <strain evidence="9 10">FBCC195</strain>
    </source>
</reference>
<dbReference type="EMBL" id="MLYV02001331">
    <property type="protein sequence ID" value="PSR70731.1"/>
    <property type="molecule type" value="Genomic_DNA"/>
</dbReference>
<dbReference type="OrthoDB" id="8062037at2759"/>
<dbReference type="SUPFAM" id="SSF57850">
    <property type="entry name" value="RING/U-box"/>
    <property type="match status" value="1"/>
</dbReference>
<feature type="transmembrane region" description="Helical" evidence="6">
    <location>
        <begin position="259"/>
        <end position="284"/>
    </location>
</feature>
<dbReference type="InterPro" id="IPR001841">
    <property type="entry name" value="Znf_RING"/>
</dbReference>
<feature type="region of interest" description="Disordered" evidence="5">
    <location>
        <begin position="374"/>
        <end position="443"/>
    </location>
</feature>
<dbReference type="CDD" id="cd16473">
    <property type="entry name" value="RING-H2_RNF103"/>
    <property type="match status" value="1"/>
</dbReference>
<dbReference type="PROSITE" id="PS50089">
    <property type="entry name" value="ZF_RING_2"/>
    <property type="match status" value="1"/>
</dbReference>
<feature type="signal peptide" evidence="7">
    <location>
        <begin position="1"/>
        <end position="33"/>
    </location>
</feature>
<keyword evidence="1" id="KW-0479">Metal-binding</keyword>
<dbReference type="InterPro" id="IPR013083">
    <property type="entry name" value="Znf_RING/FYVE/PHD"/>
</dbReference>
<evidence type="ECO:0000313" key="9">
    <source>
        <dbReference type="EMBL" id="PSR70731.1"/>
    </source>
</evidence>
<keyword evidence="10" id="KW-1185">Reference proteome</keyword>
<dbReference type="GO" id="GO:0005634">
    <property type="term" value="C:nucleus"/>
    <property type="evidence" value="ECO:0007669"/>
    <property type="project" value="TreeGrafter"/>
</dbReference>
<feature type="compositionally biased region" description="Basic and acidic residues" evidence="5">
    <location>
        <begin position="378"/>
        <end position="398"/>
    </location>
</feature>
<dbReference type="Gene3D" id="3.30.40.10">
    <property type="entry name" value="Zinc/RING finger domain, C3HC4 (zinc finger)"/>
    <property type="match status" value="1"/>
</dbReference>
<dbReference type="PANTHER" id="PTHR45931:SF3">
    <property type="entry name" value="RING ZINC FINGER-CONTAINING PROTEIN"/>
    <property type="match status" value="1"/>
</dbReference>
<comment type="caution">
    <text evidence="9">The sequence shown here is derived from an EMBL/GenBank/DDBJ whole genome shotgun (WGS) entry which is preliminary data.</text>
</comment>
<keyword evidence="7" id="KW-0732">Signal</keyword>
<evidence type="ECO:0000256" key="3">
    <source>
        <dbReference type="ARBA" id="ARBA00022833"/>
    </source>
</evidence>
<dbReference type="Pfam" id="PF13639">
    <property type="entry name" value="zf-RING_2"/>
    <property type="match status" value="1"/>
</dbReference>
<protein>
    <recommendedName>
        <fullName evidence="8">RING-type domain-containing protein</fullName>
    </recommendedName>
</protein>
<evidence type="ECO:0000256" key="6">
    <source>
        <dbReference type="SAM" id="Phobius"/>
    </source>
</evidence>
<keyword evidence="6" id="KW-1133">Transmembrane helix</keyword>
<evidence type="ECO:0000256" key="1">
    <source>
        <dbReference type="ARBA" id="ARBA00022723"/>
    </source>
</evidence>
<evidence type="ECO:0000256" key="2">
    <source>
        <dbReference type="ARBA" id="ARBA00022771"/>
    </source>
</evidence>
<dbReference type="InterPro" id="IPR051834">
    <property type="entry name" value="RING_finger_E3_ligase"/>
</dbReference>
<dbReference type="GO" id="GO:0061630">
    <property type="term" value="F:ubiquitin protein ligase activity"/>
    <property type="evidence" value="ECO:0007669"/>
    <property type="project" value="TreeGrafter"/>
</dbReference>
<dbReference type="GO" id="GO:0006511">
    <property type="term" value="P:ubiquitin-dependent protein catabolic process"/>
    <property type="evidence" value="ECO:0007669"/>
    <property type="project" value="TreeGrafter"/>
</dbReference>
<dbReference type="PANTHER" id="PTHR45931">
    <property type="entry name" value="SI:CH211-59O9.10"/>
    <property type="match status" value="1"/>
</dbReference>
<dbReference type="STRING" id="98765.A0A2R6NEH0"/>
<dbReference type="GO" id="GO:0008270">
    <property type="term" value="F:zinc ion binding"/>
    <property type="evidence" value="ECO:0007669"/>
    <property type="project" value="UniProtKB-KW"/>
</dbReference>
<dbReference type="SMART" id="SM00184">
    <property type="entry name" value="RING"/>
    <property type="match status" value="1"/>
</dbReference>
<feature type="region of interest" description="Disordered" evidence="5">
    <location>
        <begin position="548"/>
        <end position="570"/>
    </location>
</feature>
<gene>
    <name evidence="9" type="ORF">PHLCEN_2v13388</name>
</gene>
<keyword evidence="3" id="KW-0862">Zinc</keyword>
<sequence>MFLPSRSVQFHEIPWACFLSLALSLFFSSGAHGYIPASPTNATDGDAINGTAPSKLNLEWFGGKLSENISYQLVGADSTGISSGALVHFSEVDLSNDTTTTPWIALVSCDTNATNASQSDDIFTLARNRGAVAALLYSLLGARCQINPDYADPQNFDQAMDIYVTPSLFASQKIESEYAVLNATKYQDFNATLLNETAALVNITLANNVVTAPNYMFATLVAYNATGNTSASTGGTFSSPGQEENPGGPSSQKSSLAMIILYAITGCVSALFCVVIVSGAIRAIRHPERYGPRTGGVVFGPPGSNAFVPGQSRARGITRAILDTFPIVKFGRADGAIQQQAIAKDVESVGTESRSAKTESDLDVELRNMPALAMVSTDGDHSEDDSRKSGEKLRGIEEERIDGDPTSSSKPVQHVQLVPGPRPRRPVARVEASTSSTVSTGHEDLVPDAIGRETCPICIVDFEEGDDLRVLPCEGHHRFHQQCVDQWLLELSASCPICRQDFHALEAMMSHDAPGDRLEPPPALGGARPLSNAGARLSRYLRLARRRRRDREYGYDPTNPPMPQAPETTV</sequence>
<organism evidence="9 10">
    <name type="scientific">Hermanssonia centrifuga</name>
    <dbReference type="NCBI Taxonomy" id="98765"/>
    <lineage>
        <taxon>Eukaryota</taxon>
        <taxon>Fungi</taxon>
        <taxon>Dikarya</taxon>
        <taxon>Basidiomycota</taxon>
        <taxon>Agaricomycotina</taxon>
        <taxon>Agaricomycetes</taxon>
        <taxon>Polyporales</taxon>
        <taxon>Meruliaceae</taxon>
        <taxon>Hermanssonia</taxon>
    </lineage>
</organism>
<evidence type="ECO:0000313" key="10">
    <source>
        <dbReference type="Proteomes" id="UP000186601"/>
    </source>
</evidence>
<dbReference type="AlphaFoldDB" id="A0A2R6NEH0"/>
<feature type="domain" description="RING-type" evidence="8">
    <location>
        <begin position="455"/>
        <end position="499"/>
    </location>
</feature>
<keyword evidence="6" id="KW-0812">Transmembrane</keyword>
<evidence type="ECO:0000256" key="7">
    <source>
        <dbReference type="SAM" id="SignalP"/>
    </source>
</evidence>
<accession>A0A2R6NEH0</accession>